<accession>A0A4Y2KRN0</accession>
<evidence type="ECO:0000313" key="2">
    <source>
        <dbReference type="Proteomes" id="UP000499080"/>
    </source>
</evidence>
<keyword evidence="2" id="KW-1185">Reference proteome</keyword>
<organism evidence="1 2">
    <name type="scientific">Araneus ventricosus</name>
    <name type="common">Orbweaver spider</name>
    <name type="synonym">Epeira ventricosa</name>
    <dbReference type="NCBI Taxonomy" id="182803"/>
    <lineage>
        <taxon>Eukaryota</taxon>
        <taxon>Metazoa</taxon>
        <taxon>Ecdysozoa</taxon>
        <taxon>Arthropoda</taxon>
        <taxon>Chelicerata</taxon>
        <taxon>Arachnida</taxon>
        <taxon>Araneae</taxon>
        <taxon>Araneomorphae</taxon>
        <taxon>Entelegynae</taxon>
        <taxon>Araneoidea</taxon>
        <taxon>Araneidae</taxon>
        <taxon>Araneus</taxon>
    </lineage>
</organism>
<dbReference type="EMBL" id="BGPR01004845">
    <property type="protein sequence ID" value="GBN03976.1"/>
    <property type="molecule type" value="Genomic_DNA"/>
</dbReference>
<sequence length="105" mass="11907">MYAKLIQAFLLPSRCRTKAACTRDQNVLTTTSASLITDLKGNFLFSFSAPKKKPSVSTYVSKFSPQQDIHSQIIPHWIGQKNTLALYLVVHLPNFILMWLKANPR</sequence>
<name>A0A4Y2KRN0_ARAVE</name>
<proteinExistence type="predicted"/>
<comment type="caution">
    <text evidence="1">The sequence shown here is derived from an EMBL/GenBank/DDBJ whole genome shotgun (WGS) entry which is preliminary data.</text>
</comment>
<gene>
    <name evidence="1" type="ORF">AVEN_20941_1</name>
</gene>
<dbReference type="AlphaFoldDB" id="A0A4Y2KRN0"/>
<dbReference type="Proteomes" id="UP000499080">
    <property type="component" value="Unassembled WGS sequence"/>
</dbReference>
<evidence type="ECO:0000313" key="1">
    <source>
        <dbReference type="EMBL" id="GBN03976.1"/>
    </source>
</evidence>
<protein>
    <submittedName>
        <fullName evidence="1">Uncharacterized protein</fullName>
    </submittedName>
</protein>
<reference evidence="1 2" key="1">
    <citation type="journal article" date="2019" name="Sci. Rep.">
        <title>Orb-weaving spider Araneus ventricosus genome elucidates the spidroin gene catalogue.</title>
        <authorList>
            <person name="Kono N."/>
            <person name="Nakamura H."/>
            <person name="Ohtoshi R."/>
            <person name="Moran D.A.P."/>
            <person name="Shinohara A."/>
            <person name="Yoshida Y."/>
            <person name="Fujiwara M."/>
            <person name="Mori M."/>
            <person name="Tomita M."/>
            <person name="Arakawa K."/>
        </authorList>
    </citation>
    <scope>NUCLEOTIDE SEQUENCE [LARGE SCALE GENOMIC DNA]</scope>
</reference>